<dbReference type="KEGG" id="pbi:112542477"/>
<dbReference type="PANTHER" id="PTHR22625:SF34">
    <property type="entry name" value="PLEXIN-A4"/>
    <property type="match status" value="1"/>
</dbReference>
<dbReference type="InterPro" id="IPR002165">
    <property type="entry name" value="Plexin_repeat"/>
</dbReference>
<feature type="region of interest" description="Disordered" evidence="4">
    <location>
        <begin position="117"/>
        <end position="149"/>
    </location>
</feature>
<gene>
    <name evidence="8" type="primary">LOC112542477</name>
</gene>
<proteinExistence type="predicted"/>
<reference evidence="8" key="1">
    <citation type="submission" date="2025-08" db="UniProtKB">
        <authorList>
            <consortium name="RefSeq"/>
        </authorList>
    </citation>
    <scope>IDENTIFICATION</scope>
    <source>
        <tissue evidence="8">Liver</tissue>
    </source>
</reference>
<organism evidence="7 8">
    <name type="scientific">Python bivittatus</name>
    <name type="common">Burmese python</name>
    <name type="synonym">Python molurus bivittatus</name>
    <dbReference type="NCBI Taxonomy" id="176946"/>
    <lineage>
        <taxon>Eukaryota</taxon>
        <taxon>Metazoa</taxon>
        <taxon>Chordata</taxon>
        <taxon>Craniata</taxon>
        <taxon>Vertebrata</taxon>
        <taxon>Euteleostomi</taxon>
        <taxon>Lepidosauria</taxon>
        <taxon>Squamata</taxon>
        <taxon>Bifurcata</taxon>
        <taxon>Unidentata</taxon>
        <taxon>Episquamata</taxon>
        <taxon>Toxicofera</taxon>
        <taxon>Serpentes</taxon>
        <taxon>Henophidia</taxon>
        <taxon>Pythonidae</taxon>
        <taxon>Python</taxon>
    </lineage>
</organism>
<dbReference type="InterPro" id="IPR002909">
    <property type="entry name" value="IPT_dom"/>
</dbReference>
<evidence type="ECO:0000313" key="8">
    <source>
        <dbReference type="RefSeq" id="XP_025031247.1"/>
    </source>
</evidence>
<feature type="compositionally biased region" description="Basic and acidic residues" evidence="4">
    <location>
        <begin position="117"/>
        <end position="129"/>
    </location>
</feature>
<keyword evidence="3" id="KW-0325">Glycoprotein</keyword>
<evidence type="ECO:0000259" key="5">
    <source>
        <dbReference type="SMART" id="SM00423"/>
    </source>
</evidence>
<dbReference type="SMART" id="SM00423">
    <property type="entry name" value="PSI"/>
    <property type="match status" value="1"/>
</dbReference>
<dbReference type="InterPro" id="IPR031148">
    <property type="entry name" value="Plexin"/>
</dbReference>
<dbReference type="InterPro" id="IPR013783">
    <property type="entry name" value="Ig-like_fold"/>
</dbReference>
<dbReference type="RefSeq" id="XP_025031247.1">
    <property type="nucleotide sequence ID" value="XM_025175479.1"/>
</dbReference>
<dbReference type="InterPro" id="IPR016201">
    <property type="entry name" value="PSI"/>
</dbReference>
<accession>A0A9F5J235</accession>
<dbReference type="InterPro" id="IPR041362">
    <property type="entry name" value="TIG2_plexin"/>
</dbReference>
<feature type="domain" description="IPT/TIG" evidence="6">
    <location>
        <begin position="443"/>
        <end position="539"/>
    </location>
</feature>
<dbReference type="SUPFAM" id="SSF103575">
    <property type="entry name" value="Plexin repeat"/>
    <property type="match status" value="1"/>
</dbReference>
<dbReference type="PANTHER" id="PTHR22625">
    <property type="entry name" value="PLEXIN"/>
    <property type="match status" value="1"/>
</dbReference>
<dbReference type="Pfam" id="PF01833">
    <property type="entry name" value="TIG"/>
    <property type="match status" value="2"/>
</dbReference>
<dbReference type="SUPFAM" id="SSF81296">
    <property type="entry name" value="E set domains"/>
    <property type="match status" value="3"/>
</dbReference>
<dbReference type="Pfam" id="PF01437">
    <property type="entry name" value="PSI"/>
    <property type="match status" value="1"/>
</dbReference>
<dbReference type="Gene3D" id="3.30.1680.10">
    <property type="entry name" value="ligand-binding face of the semaphorins, domain 2"/>
    <property type="match status" value="1"/>
</dbReference>
<sequence length="586" mass="65025">MMCLHEVGSASLQSLDDFMSALCKRFEDPFATIKAKAAIKQGPQTVSECALEFKGLVERLRNWHEELKVQYFQKGLRLELLEQALAGGNPETLDKWIILAGTVEADWLSVRGKRVPKGRELSDKPEKKGTAVAGSEEGPLLWDSESSEEDVNQKVTRACCNYEDRSSRSLSAVLTLNIAERVVVQQGLPDCPQLLRANKILVPVDVIKPITLKAKNLPQPQSGQRGYECIITIQGIEKRVPALRFNSSSVQCQNTSYSYDGMEINSLPVDLTVVWNGNFNIDNPAQNKVHLYKCGAMRDSCGLCLKADLDYECGWCEDLNQCTLKHHCPILENRWLELLGTGGKCTNPKITEISPVRGPREGGTRVTIRGENLGLEFRDIASHVKVAGVECVPLVDGYIPAEQIVCEMGEAKLSQHAGNVDICVAECKPEFMAKSSQFYYFTMLSLSDLSPKQGPVSGGTQVTITGKNLNAGSNVSVMFGEYPCLFHRRTAEYIICNTTAFGNVLEKNMVDVSVKVDKATLHKELEKAKMHKELKFKYVEDPTILRIEPEWSIVSGNTPVTVWGTNLDLIQNPQIRAKYGGKEHIN</sequence>
<evidence type="ECO:0000256" key="1">
    <source>
        <dbReference type="ARBA" id="ARBA00004370"/>
    </source>
</evidence>
<dbReference type="FunFam" id="2.60.40.10:FF:000123">
    <property type="entry name" value="Plexin A1"/>
    <property type="match status" value="1"/>
</dbReference>
<keyword evidence="7" id="KW-1185">Reference proteome</keyword>
<evidence type="ECO:0000313" key="7">
    <source>
        <dbReference type="Proteomes" id="UP000695026"/>
    </source>
</evidence>
<evidence type="ECO:0000256" key="2">
    <source>
        <dbReference type="ARBA" id="ARBA00023136"/>
    </source>
</evidence>
<dbReference type="GeneID" id="112542477"/>
<dbReference type="GO" id="GO:0017154">
    <property type="term" value="F:semaphorin receptor activity"/>
    <property type="evidence" value="ECO:0007669"/>
    <property type="project" value="InterPro"/>
</dbReference>
<dbReference type="AlphaFoldDB" id="A0A9F5J235"/>
<evidence type="ECO:0000256" key="3">
    <source>
        <dbReference type="ARBA" id="ARBA00023180"/>
    </source>
</evidence>
<feature type="domain" description="PSI" evidence="5">
    <location>
        <begin position="293"/>
        <end position="346"/>
    </location>
</feature>
<protein>
    <submittedName>
        <fullName evidence="8">Plexin-A4-like</fullName>
    </submittedName>
</protein>
<dbReference type="Proteomes" id="UP000695026">
    <property type="component" value="Unplaced"/>
</dbReference>
<dbReference type="Gene3D" id="2.60.40.10">
    <property type="entry name" value="Immunoglobulins"/>
    <property type="match status" value="3"/>
</dbReference>
<keyword evidence="2" id="KW-0472">Membrane</keyword>
<dbReference type="CDD" id="cd01180">
    <property type="entry name" value="IPT_plexin_repeat1"/>
    <property type="match status" value="1"/>
</dbReference>
<comment type="subcellular location">
    <subcellularLocation>
        <location evidence="1">Membrane</location>
    </subcellularLocation>
</comment>
<dbReference type="GO" id="GO:0002116">
    <property type="term" value="C:semaphorin receptor complex"/>
    <property type="evidence" value="ECO:0007669"/>
    <property type="project" value="TreeGrafter"/>
</dbReference>
<dbReference type="OrthoDB" id="125363at2759"/>
<name>A0A9F5J235_PYTBI</name>
<dbReference type="Pfam" id="PF18020">
    <property type="entry name" value="TIG_2"/>
    <property type="match status" value="1"/>
</dbReference>
<feature type="domain" description="IPT/TIG" evidence="6">
    <location>
        <begin position="347"/>
        <end position="441"/>
    </location>
</feature>
<evidence type="ECO:0000259" key="6">
    <source>
        <dbReference type="SMART" id="SM00429"/>
    </source>
</evidence>
<dbReference type="GO" id="GO:0030334">
    <property type="term" value="P:regulation of cell migration"/>
    <property type="evidence" value="ECO:0007669"/>
    <property type="project" value="TreeGrafter"/>
</dbReference>
<dbReference type="InterPro" id="IPR014756">
    <property type="entry name" value="Ig_E-set"/>
</dbReference>
<dbReference type="GO" id="GO:0005886">
    <property type="term" value="C:plasma membrane"/>
    <property type="evidence" value="ECO:0007669"/>
    <property type="project" value="TreeGrafter"/>
</dbReference>
<evidence type="ECO:0000256" key="4">
    <source>
        <dbReference type="SAM" id="MobiDB-lite"/>
    </source>
</evidence>
<dbReference type="SMART" id="SM00429">
    <property type="entry name" value="IPT"/>
    <property type="match status" value="2"/>
</dbReference>
<dbReference type="FunFam" id="2.60.40.10:FF:000071">
    <property type="entry name" value="Plexin A2"/>
    <property type="match status" value="1"/>
</dbReference>
<feature type="non-terminal residue" evidence="8">
    <location>
        <position position="586"/>
    </location>
</feature>